<organism evidence="1 2">
    <name type="scientific">Halomonas saccharevitans</name>
    <dbReference type="NCBI Taxonomy" id="416872"/>
    <lineage>
        <taxon>Bacteria</taxon>
        <taxon>Pseudomonadati</taxon>
        <taxon>Pseudomonadota</taxon>
        <taxon>Gammaproteobacteria</taxon>
        <taxon>Oceanospirillales</taxon>
        <taxon>Halomonadaceae</taxon>
        <taxon>Halomonas</taxon>
    </lineage>
</organism>
<reference evidence="2" key="1">
    <citation type="submission" date="2023-07" db="EMBL/GenBank/DDBJ databases">
        <title>Substrates and metabolic shifts associated with increased methane emissions in unrestored hypersaline salterns.</title>
        <authorList>
            <person name="Bueno De Mesquita C.P."/>
            <person name="Tringe S.G."/>
        </authorList>
    </citation>
    <scope>NUCLEOTIDE SEQUENCE [LARGE SCALE GENOMIC DNA]</scope>
    <source>
        <strain evidence="2">I4</strain>
    </source>
</reference>
<accession>A0ABU3NBI7</accession>
<dbReference type="EMBL" id="JAVXUR010000001">
    <property type="protein sequence ID" value="MDT8878519.1"/>
    <property type="molecule type" value="Genomic_DNA"/>
</dbReference>
<evidence type="ECO:0000313" key="2">
    <source>
        <dbReference type="Proteomes" id="UP001255917"/>
    </source>
</evidence>
<dbReference type="Proteomes" id="UP001255917">
    <property type="component" value="Unassembled WGS sequence"/>
</dbReference>
<proteinExistence type="predicted"/>
<gene>
    <name evidence="1" type="ORF">RSO68_03440</name>
</gene>
<name>A0ABU3NBI7_9GAMM</name>
<sequence length="94" mass="10052">MHPVTQAFSAIAAQLGITTTEEFKAFVSETNADVERHVRAHDDDPLAFIQTPPAPRDDTDAAAIGVATALLVALAIQRGEMTADEALAMREVLH</sequence>
<keyword evidence="2" id="KW-1185">Reference proteome</keyword>
<comment type="caution">
    <text evidence="1">The sequence shown here is derived from an EMBL/GenBank/DDBJ whole genome shotgun (WGS) entry which is preliminary data.</text>
</comment>
<protein>
    <submittedName>
        <fullName evidence="1">Uncharacterized protein</fullName>
    </submittedName>
</protein>
<dbReference type="RefSeq" id="WP_315585443.1">
    <property type="nucleotide sequence ID" value="NZ_JAVXUR010000001.1"/>
</dbReference>
<evidence type="ECO:0000313" key="1">
    <source>
        <dbReference type="EMBL" id="MDT8878519.1"/>
    </source>
</evidence>